<name>A0ABY3XT19_9ACTN</name>
<keyword evidence="6 9" id="KW-1133">Transmembrane helix</keyword>
<evidence type="ECO:0000256" key="9">
    <source>
        <dbReference type="SAM" id="Phobius"/>
    </source>
</evidence>
<gene>
    <name evidence="10" type="ORF">MMF93_14780</name>
</gene>
<evidence type="ECO:0000256" key="6">
    <source>
        <dbReference type="ARBA" id="ARBA00022989"/>
    </source>
</evidence>
<feature type="compositionally biased region" description="Low complexity" evidence="8">
    <location>
        <begin position="23"/>
        <end position="37"/>
    </location>
</feature>
<feature type="region of interest" description="Disordered" evidence="8">
    <location>
        <begin position="1"/>
        <end position="37"/>
    </location>
</feature>
<keyword evidence="4" id="KW-1003">Cell membrane</keyword>
<keyword evidence="7 9" id="KW-0472">Membrane</keyword>
<comment type="subcellular location">
    <subcellularLocation>
        <location evidence="1">Cell membrane</location>
        <topology evidence="1">Multi-pass membrane protein</topology>
    </subcellularLocation>
</comment>
<feature type="transmembrane region" description="Helical" evidence="9">
    <location>
        <begin position="127"/>
        <end position="144"/>
    </location>
</feature>
<evidence type="ECO:0000313" key="10">
    <source>
        <dbReference type="EMBL" id="UNS97612.1"/>
    </source>
</evidence>
<dbReference type="PANTHER" id="PTHR30472">
    <property type="entry name" value="FERRIC ENTEROBACTIN TRANSPORT SYSTEM PERMEASE PROTEIN"/>
    <property type="match status" value="1"/>
</dbReference>
<dbReference type="Proteomes" id="UP001202244">
    <property type="component" value="Chromosome"/>
</dbReference>
<evidence type="ECO:0000256" key="7">
    <source>
        <dbReference type="ARBA" id="ARBA00023136"/>
    </source>
</evidence>
<feature type="transmembrane region" description="Helical" evidence="9">
    <location>
        <begin position="73"/>
        <end position="93"/>
    </location>
</feature>
<feature type="transmembrane region" description="Helical" evidence="9">
    <location>
        <begin position="258"/>
        <end position="277"/>
    </location>
</feature>
<evidence type="ECO:0000256" key="8">
    <source>
        <dbReference type="SAM" id="MobiDB-lite"/>
    </source>
</evidence>
<feature type="transmembrane region" description="Helical" evidence="9">
    <location>
        <begin position="183"/>
        <end position="202"/>
    </location>
</feature>
<feature type="transmembrane region" description="Helical" evidence="9">
    <location>
        <begin position="374"/>
        <end position="391"/>
    </location>
</feature>
<dbReference type="EMBL" id="CP093846">
    <property type="protein sequence ID" value="UNS97612.1"/>
    <property type="molecule type" value="Genomic_DNA"/>
</dbReference>
<keyword evidence="5 9" id="KW-0812">Transmembrane</keyword>
<feature type="transmembrane region" description="Helical" evidence="9">
    <location>
        <begin position="156"/>
        <end position="177"/>
    </location>
</feature>
<evidence type="ECO:0000256" key="2">
    <source>
        <dbReference type="ARBA" id="ARBA00007935"/>
    </source>
</evidence>
<dbReference type="CDD" id="cd06550">
    <property type="entry name" value="TM_ABC_iron-siderophores_like"/>
    <property type="match status" value="1"/>
</dbReference>
<sequence>MPSPPRPSGHPTAAANGGRNPDDAVGGEAAQAEAAAQARDAVAAGAAGAARAAGEKPGAAPRGRHHGVLARRVGWLLAAAAALALAALLSLALGSRALAPWTVWDALLHGGHGNAAEVVRGMRVPRTLVGAMVGAALGLAGAVMQGLTRNPIAEPGILGVSQGAAAGVVCALAFAGVHTLAGYVWFGFAGASAAAVAVWAVAVRGRGGATPVKLALSGAAVNALLVALVSGILTTRAAALDEFRFWQVGSLAGRDATLAGQVWPFLLAGAVLVFSVARGLDALALGEEVARGLGQRVGAVRIVGGLGATVLTGAGVAAAGPLAFVGLAVPHLARALVGGSHRWLLPMAALLGPVVLLVSDVLGRLVMRPGEVPAGVMTALVGVPFLVTLVRRRALAA</sequence>
<dbReference type="SUPFAM" id="SSF81345">
    <property type="entry name" value="ABC transporter involved in vitamin B12 uptake, BtuC"/>
    <property type="match status" value="1"/>
</dbReference>
<evidence type="ECO:0000313" key="11">
    <source>
        <dbReference type="Proteomes" id="UP001202244"/>
    </source>
</evidence>
<dbReference type="Pfam" id="PF01032">
    <property type="entry name" value="FecCD"/>
    <property type="match status" value="1"/>
</dbReference>
<evidence type="ECO:0000256" key="5">
    <source>
        <dbReference type="ARBA" id="ARBA00022692"/>
    </source>
</evidence>
<feature type="transmembrane region" description="Helical" evidence="9">
    <location>
        <begin position="298"/>
        <end position="323"/>
    </location>
</feature>
<dbReference type="Gene3D" id="1.10.3470.10">
    <property type="entry name" value="ABC transporter involved in vitamin B12 uptake, BtuC"/>
    <property type="match status" value="1"/>
</dbReference>
<feature type="transmembrane region" description="Helical" evidence="9">
    <location>
        <begin position="214"/>
        <end position="238"/>
    </location>
</feature>
<protein>
    <submittedName>
        <fullName evidence="10">Iron ABC transporter permease</fullName>
    </submittedName>
</protein>
<dbReference type="PANTHER" id="PTHR30472:SF1">
    <property type="entry name" value="FE(3+) DICITRATE TRANSPORT SYSTEM PERMEASE PROTEIN FECC-RELATED"/>
    <property type="match status" value="1"/>
</dbReference>
<keyword evidence="3" id="KW-0813">Transport</keyword>
<evidence type="ECO:0000256" key="4">
    <source>
        <dbReference type="ARBA" id="ARBA00022475"/>
    </source>
</evidence>
<keyword evidence="11" id="KW-1185">Reference proteome</keyword>
<reference evidence="10 11" key="1">
    <citation type="journal article" date="2023" name="Microbiol. Spectr.">
        <title>Synergy between Genome Mining, Metabolomics, and Bioinformatics Uncovers Antibacterial Chlorinated Carbazole Alkaloids and Their Biosynthetic Gene Cluster from Streptomyces tubbatahanensis sp. nov., a Novel Actinomycete Isolated from Sulu Sea, Philippines.</title>
        <authorList>
            <person name="Tenebro C.P."/>
            <person name="Trono D.J.V.L."/>
            <person name="Balida L.A.P."/>
            <person name="Bayog L.K.A."/>
            <person name="Bruna J.R."/>
            <person name="Sabido E.M."/>
            <person name="Caspe D.P.C."/>
            <person name="de Los Santos E.L.C."/>
            <person name="Saludes J.P."/>
            <person name="Dalisay D.S."/>
        </authorList>
    </citation>
    <scope>NUCLEOTIDE SEQUENCE [LARGE SCALE GENOMIC DNA]</scope>
    <source>
        <strain evidence="10 11">DSD3025</strain>
    </source>
</reference>
<proteinExistence type="inferred from homology"/>
<dbReference type="InterPro" id="IPR037294">
    <property type="entry name" value="ABC_BtuC-like"/>
</dbReference>
<dbReference type="RefSeq" id="WP_242751740.1">
    <property type="nucleotide sequence ID" value="NZ_CP093846.1"/>
</dbReference>
<feature type="transmembrane region" description="Helical" evidence="9">
    <location>
        <begin position="343"/>
        <end position="362"/>
    </location>
</feature>
<evidence type="ECO:0000256" key="3">
    <source>
        <dbReference type="ARBA" id="ARBA00022448"/>
    </source>
</evidence>
<accession>A0ABY3XT19</accession>
<dbReference type="InterPro" id="IPR000522">
    <property type="entry name" value="ABC_transptr_permease_BtuC"/>
</dbReference>
<organism evidence="10 11">
    <name type="scientific">Streptomyces tubbatahanensis</name>
    <dbReference type="NCBI Taxonomy" id="2923272"/>
    <lineage>
        <taxon>Bacteria</taxon>
        <taxon>Bacillati</taxon>
        <taxon>Actinomycetota</taxon>
        <taxon>Actinomycetes</taxon>
        <taxon>Kitasatosporales</taxon>
        <taxon>Streptomycetaceae</taxon>
        <taxon>Streptomyces</taxon>
    </lineage>
</organism>
<comment type="similarity">
    <text evidence="2">Belongs to the binding-protein-dependent transport system permease family. FecCD subfamily.</text>
</comment>
<evidence type="ECO:0000256" key="1">
    <source>
        <dbReference type="ARBA" id="ARBA00004651"/>
    </source>
</evidence>